<dbReference type="AlphaFoldDB" id="A0A9N9RAV8"/>
<accession>A0A9N9RAV8</accession>
<proteinExistence type="predicted"/>
<reference evidence="1" key="1">
    <citation type="submission" date="2021-12" db="EMBL/GenBank/DDBJ databases">
        <authorList>
            <person name="King R."/>
        </authorList>
    </citation>
    <scope>NUCLEOTIDE SEQUENCE</scope>
</reference>
<evidence type="ECO:0000313" key="2">
    <source>
        <dbReference type="Proteomes" id="UP001153714"/>
    </source>
</evidence>
<gene>
    <name evidence="1" type="ORF">DIATSA_LOCUS10242</name>
</gene>
<reference evidence="1" key="2">
    <citation type="submission" date="2022-10" db="EMBL/GenBank/DDBJ databases">
        <authorList>
            <consortium name="ENA_rothamsted_submissions"/>
            <consortium name="culmorum"/>
            <person name="King R."/>
        </authorList>
    </citation>
    <scope>NUCLEOTIDE SEQUENCE</scope>
</reference>
<evidence type="ECO:0000313" key="1">
    <source>
        <dbReference type="EMBL" id="CAG9792732.1"/>
    </source>
</evidence>
<dbReference type="EMBL" id="OU893336">
    <property type="protein sequence ID" value="CAG9792732.1"/>
    <property type="molecule type" value="Genomic_DNA"/>
</dbReference>
<organism evidence="1 2">
    <name type="scientific">Diatraea saccharalis</name>
    <name type="common">sugarcane borer</name>
    <dbReference type="NCBI Taxonomy" id="40085"/>
    <lineage>
        <taxon>Eukaryota</taxon>
        <taxon>Metazoa</taxon>
        <taxon>Ecdysozoa</taxon>
        <taxon>Arthropoda</taxon>
        <taxon>Hexapoda</taxon>
        <taxon>Insecta</taxon>
        <taxon>Pterygota</taxon>
        <taxon>Neoptera</taxon>
        <taxon>Endopterygota</taxon>
        <taxon>Lepidoptera</taxon>
        <taxon>Glossata</taxon>
        <taxon>Ditrysia</taxon>
        <taxon>Pyraloidea</taxon>
        <taxon>Crambidae</taxon>
        <taxon>Crambinae</taxon>
        <taxon>Diatraea</taxon>
    </lineage>
</organism>
<dbReference type="OrthoDB" id="6627079at2759"/>
<name>A0A9N9RAV8_9NEOP</name>
<protein>
    <submittedName>
        <fullName evidence="1">Uncharacterized protein</fullName>
    </submittedName>
</protein>
<keyword evidence="2" id="KW-1185">Reference proteome</keyword>
<dbReference type="Proteomes" id="UP001153714">
    <property type="component" value="Chromosome 5"/>
</dbReference>
<sequence>MSLVVLELSCASNRRHIQRPNAIKCISARWALTTLWLGTSQVVEKKKFRQFKSACKARYSPNHVACNVSDTVSIHKWVRLVHSHRVSSYEFPDPQCSWRYQADNMSQMVASAAFILIYNILDNYKSLRRFWQSEMFKNRNRSNLIQDMKSQEISGHFKNFTRMASTDFEYLLNLIGPQIQTRDTKFRKAIPVQEKLALTLRFLASGDSFTSL</sequence>